<evidence type="ECO:0000259" key="8">
    <source>
        <dbReference type="Pfam" id="PF02668"/>
    </source>
</evidence>
<dbReference type="GO" id="GO:0005506">
    <property type="term" value="F:iron ion binding"/>
    <property type="evidence" value="ECO:0007669"/>
    <property type="project" value="InterPro"/>
</dbReference>
<dbReference type="InterPro" id="IPR003819">
    <property type="entry name" value="TauD/TfdA-like"/>
</dbReference>
<dbReference type="AlphaFoldDB" id="A0A1R4HIS8"/>
<dbReference type="OrthoDB" id="480112at2"/>
<dbReference type="Gene3D" id="3.60.130.10">
    <property type="entry name" value="Clavaminate synthase-like"/>
    <property type="match status" value="1"/>
</dbReference>
<gene>
    <name evidence="9" type="primary">mppO</name>
    <name evidence="9" type="ORF">CRENPOLYSF1_850020</name>
</gene>
<dbReference type="PANTHER" id="PTHR10696:SF56">
    <property type="entry name" value="TAUD_TFDA-LIKE DOMAIN-CONTAINING PROTEIN"/>
    <property type="match status" value="1"/>
</dbReference>
<evidence type="ECO:0000256" key="2">
    <source>
        <dbReference type="ARBA" id="ARBA00008425"/>
    </source>
</evidence>
<dbReference type="Pfam" id="PF02668">
    <property type="entry name" value="TauD"/>
    <property type="match status" value="1"/>
</dbReference>
<keyword evidence="3 7" id="KW-0479">Metal-binding</keyword>
<keyword evidence="6" id="KW-0045">Antibiotic biosynthesis</keyword>
<dbReference type="PANTHER" id="PTHR10696">
    <property type="entry name" value="GAMMA-BUTYROBETAINE HYDROXYLASE-RELATED"/>
    <property type="match status" value="1"/>
</dbReference>
<evidence type="ECO:0000256" key="3">
    <source>
        <dbReference type="ARBA" id="ARBA00022723"/>
    </source>
</evidence>
<protein>
    <submittedName>
        <fullName evidence="9">Enduracididine beta-hydroxylase</fullName>
        <ecNumber evidence="9">1.14.11.40</ecNumber>
    </submittedName>
</protein>
<dbReference type="InterPro" id="IPR042098">
    <property type="entry name" value="TauD-like_sf"/>
</dbReference>
<dbReference type="GO" id="GO:0016706">
    <property type="term" value="F:2-oxoglutarate-dependent dioxygenase activity"/>
    <property type="evidence" value="ECO:0007669"/>
    <property type="project" value="UniProtKB-ARBA"/>
</dbReference>
<dbReference type="InterPro" id="IPR050411">
    <property type="entry name" value="AlphaKG_dependent_hydroxylases"/>
</dbReference>
<accession>A0A1R4HIS8</accession>
<sequence>MINQFLLTDDEIRSIDALLESLAAQYQTPEDPQFLHEAVICAHDLPLRARKFINDFRLKESADSAVCVISGYPIDNQKIGLTPRDRGSKSDTLQTLKEQMLLVLFGSLLGDPVGWSTQQAGHIVHDIAPVKGQETDQTGSSSLEELFFHTEDAFHPYRGDYLGMMCLRNEGQAATTLVSNQIVSRLPQPIINTLFEPRFVIRPDASQFEKHRFAKVDELSEDDFKQFLQHSDAKITQMNSQPEPIAIFFGDPKSPYIRVDCHVYMDALDEEASVAIQAFNSAVYEAQVDLELEAGEICFIDNYRALHGRKPFKYPAKYDGTDRWLKRVNIIRDIRKSRDMRMTSTSRIIF</sequence>
<dbReference type="EC" id="1.14.11.40" evidence="9"/>
<evidence type="ECO:0000256" key="4">
    <source>
        <dbReference type="ARBA" id="ARBA00023002"/>
    </source>
</evidence>
<keyword evidence="4 9" id="KW-0560">Oxidoreductase</keyword>
<evidence type="ECO:0000256" key="5">
    <source>
        <dbReference type="ARBA" id="ARBA00023004"/>
    </source>
</evidence>
<keyword evidence="5 7" id="KW-0408">Iron</keyword>
<dbReference type="Proteomes" id="UP000195667">
    <property type="component" value="Unassembled WGS sequence"/>
</dbReference>
<dbReference type="RefSeq" id="WP_087145072.1">
    <property type="nucleotide sequence ID" value="NZ_FUKI01000165.1"/>
</dbReference>
<feature type="binding site" evidence="7">
    <location>
        <position position="149"/>
    </location>
    <ligand>
        <name>Fe cation</name>
        <dbReference type="ChEBI" id="CHEBI:24875"/>
    </ligand>
</feature>
<evidence type="ECO:0000313" key="10">
    <source>
        <dbReference type="Proteomes" id="UP000195667"/>
    </source>
</evidence>
<dbReference type="NCBIfam" id="NF041363">
    <property type="entry name" value="GntD_guanitoxin"/>
    <property type="match status" value="1"/>
</dbReference>
<dbReference type="SUPFAM" id="SSF51197">
    <property type="entry name" value="Clavaminate synthase-like"/>
    <property type="match status" value="1"/>
</dbReference>
<comment type="cofactor">
    <cofactor evidence="1">
        <name>Fe(2+)</name>
        <dbReference type="ChEBI" id="CHEBI:29033"/>
    </cofactor>
</comment>
<evidence type="ECO:0000313" key="9">
    <source>
        <dbReference type="EMBL" id="SJM96113.1"/>
    </source>
</evidence>
<evidence type="ECO:0000256" key="6">
    <source>
        <dbReference type="ARBA" id="ARBA00023194"/>
    </source>
</evidence>
<proteinExistence type="inferred from homology"/>
<evidence type="ECO:0000256" key="7">
    <source>
        <dbReference type="PIRSR" id="PIRSR019543-2"/>
    </source>
</evidence>
<dbReference type="PIRSF" id="PIRSF019543">
    <property type="entry name" value="Clavaminate_syn"/>
    <property type="match status" value="1"/>
</dbReference>
<reference evidence="10" key="1">
    <citation type="submission" date="2017-02" db="EMBL/GenBank/DDBJ databases">
        <authorList>
            <person name="Daims H."/>
        </authorList>
    </citation>
    <scope>NUCLEOTIDE SEQUENCE [LARGE SCALE GENOMIC DNA]</scope>
</reference>
<dbReference type="InterPro" id="IPR053447">
    <property type="entry name" value="Alpha-KG_dependent_hydroxylase"/>
</dbReference>
<comment type="similarity">
    <text evidence="2">Belongs to the clavaminate synthase family.</text>
</comment>
<feature type="binding site" evidence="7">
    <location>
        <position position="151"/>
    </location>
    <ligand>
        <name>Fe cation</name>
        <dbReference type="ChEBI" id="CHEBI:24875"/>
    </ligand>
</feature>
<dbReference type="GO" id="GO:0017000">
    <property type="term" value="P:antibiotic biosynthetic process"/>
    <property type="evidence" value="ECO:0007669"/>
    <property type="project" value="UniProtKB-KW"/>
</dbReference>
<dbReference type="InterPro" id="IPR014503">
    <property type="entry name" value="Clavaminate_syn-like"/>
</dbReference>
<evidence type="ECO:0000256" key="1">
    <source>
        <dbReference type="ARBA" id="ARBA00001954"/>
    </source>
</evidence>
<feature type="domain" description="TauD/TfdA-like" evidence="8">
    <location>
        <begin position="105"/>
        <end position="328"/>
    </location>
</feature>
<organism evidence="9 10">
    <name type="scientific">Crenothrix polyspora</name>
    <dbReference type="NCBI Taxonomy" id="360316"/>
    <lineage>
        <taxon>Bacteria</taxon>
        <taxon>Pseudomonadati</taxon>
        <taxon>Pseudomonadota</taxon>
        <taxon>Gammaproteobacteria</taxon>
        <taxon>Methylococcales</taxon>
        <taxon>Crenotrichaceae</taxon>
        <taxon>Crenothrix</taxon>
    </lineage>
</organism>
<keyword evidence="10" id="KW-1185">Reference proteome</keyword>
<dbReference type="EMBL" id="FUKI01000165">
    <property type="protein sequence ID" value="SJM96113.1"/>
    <property type="molecule type" value="Genomic_DNA"/>
</dbReference>
<name>A0A1R4HIS8_9GAMM</name>